<dbReference type="CTD" id="55876"/>
<evidence type="ECO:0000313" key="2">
    <source>
        <dbReference type="RefSeq" id="XP_040496617.1"/>
    </source>
</evidence>
<sequence>MYWREGRVKGYLICWLWAPRKLRGRLPALWQVIRRTRADLYLVAETPETVGSVLEQNWSEQPQGVGRDPDARLLCVLHVALSILLQLGEKLT</sequence>
<dbReference type="AlphaFoldDB" id="A0A8M1GPD3"/>
<name>A0A8M1GPD3_URSMA</name>
<protein>
    <submittedName>
        <fullName evidence="2">Gasdermin-B isoform X2</fullName>
    </submittedName>
</protein>
<dbReference type="GeneID" id="103662200"/>
<dbReference type="RefSeq" id="XP_040496617.1">
    <property type="nucleotide sequence ID" value="XM_040640683.1"/>
</dbReference>
<accession>A0A8M1GPD3</accession>
<dbReference type="Proteomes" id="UP000261680">
    <property type="component" value="Unplaced"/>
</dbReference>
<organism evidence="1 2">
    <name type="scientific">Ursus maritimus</name>
    <name type="common">Polar bear</name>
    <name type="synonym">Thalarctos maritimus</name>
    <dbReference type="NCBI Taxonomy" id="29073"/>
    <lineage>
        <taxon>Eukaryota</taxon>
        <taxon>Metazoa</taxon>
        <taxon>Chordata</taxon>
        <taxon>Craniata</taxon>
        <taxon>Vertebrata</taxon>
        <taxon>Euteleostomi</taxon>
        <taxon>Mammalia</taxon>
        <taxon>Eutheria</taxon>
        <taxon>Laurasiatheria</taxon>
        <taxon>Carnivora</taxon>
        <taxon>Caniformia</taxon>
        <taxon>Ursidae</taxon>
        <taxon>Ursus</taxon>
    </lineage>
</organism>
<gene>
    <name evidence="2" type="primary">GSDMB</name>
</gene>
<reference evidence="2" key="1">
    <citation type="submission" date="2025-08" db="UniProtKB">
        <authorList>
            <consortium name="RefSeq"/>
        </authorList>
    </citation>
    <scope>IDENTIFICATION</scope>
    <source>
        <tissue evidence="2">Whole blood</tissue>
    </source>
</reference>
<proteinExistence type="predicted"/>
<evidence type="ECO:0000313" key="1">
    <source>
        <dbReference type="Proteomes" id="UP000261680"/>
    </source>
</evidence>
<keyword evidence="1" id="KW-1185">Reference proteome</keyword>